<dbReference type="RefSeq" id="WP_106853542.1">
    <property type="nucleotide sequence ID" value="NZ_OGTP01000002.1"/>
</dbReference>
<keyword evidence="3" id="KW-1185">Reference proteome</keyword>
<protein>
    <submittedName>
        <fullName evidence="2">Anti-sigma factor</fullName>
    </submittedName>
</protein>
<evidence type="ECO:0000256" key="1">
    <source>
        <dbReference type="SAM" id="Phobius"/>
    </source>
</evidence>
<proteinExistence type="predicted"/>
<reference evidence="3" key="1">
    <citation type="submission" date="2018-01" db="EMBL/GenBank/DDBJ databases">
        <authorList>
            <person name="Peeters C."/>
        </authorList>
    </citation>
    <scope>NUCLEOTIDE SEQUENCE [LARGE SCALE GENOMIC DNA]</scope>
</reference>
<keyword evidence="1" id="KW-1133">Transmembrane helix</keyword>
<gene>
    <name evidence="2" type="ORF">NOV72_01065</name>
</gene>
<evidence type="ECO:0000313" key="3">
    <source>
        <dbReference type="Proteomes" id="UP000238169"/>
    </source>
</evidence>
<evidence type="ECO:0000313" key="2">
    <source>
        <dbReference type="EMBL" id="SPB13800.1"/>
    </source>
</evidence>
<dbReference type="EMBL" id="OGTP01000002">
    <property type="protein sequence ID" value="SPB13800.1"/>
    <property type="molecule type" value="Genomic_DNA"/>
</dbReference>
<name>A0A2U3I126_9BURK</name>
<dbReference type="AlphaFoldDB" id="A0A2U3I126"/>
<keyword evidence="1" id="KW-0812">Transmembrane</keyword>
<feature type="transmembrane region" description="Helical" evidence="1">
    <location>
        <begin position="114"/>
        <end position="136"/>
    </location>
</feature>
<keyword evidence="1" id="KW-0472">Membrane</keyword>
<organism evidence="2 3">
    <name type="scientific">Caballeronia novacaledonica</name>
    <dbReference type="NCBI Taxonomy" id="1544861"/>
    <lineage>
        <taxon>Bacteria</taxon>
        <taxon>Pseudomonadati</taxon>
        <taxon>Pseudomonadota</taxon>
        <taxon>Betaproteobacteria</taxon>
        <taxon>Burkholderiales</taxon>
        <taxon>Burkholderiaceae</taxon>
        <taxon>Caballeronia</taxon>
    </lineage>
</organism>
<sequence>MNSDDIELLAYVDGSLSTLEHEAVERKLAESPDAALRVRWLAASRLPYAQAFAQQRLPAVPPSLERMVGGIARAARLDASAASSAAGIERRAGANDADAHNSASHPRKGLRETVVSNWIAATIIAGVLVCGIAQYFDLNDAHPGVASNTHNADAADAAAPWVEAAAHYQRLYSRDTLANVEADRALSKETVSQIRRNDDLAVSIPDLSAYGLTFKRVQRLRFDGRLLVQIVYLPDAGDPVALCVMRETQPDATIADHVIASMTVVTWRRSEAGYALIGASDSAGLKALARHIADGDTTPLFGANGAPDEMRAMLAYAQ</sequence>
<dbReference type="OrthoDB" id="6843348at2"/>
<dbReference type="Proteomes" id="UP000238169">
    <property type="component" value="Unassembled WGS sequence"/>
</dbReference>
<accession>A0A2U3I126</accession>